<dbReference type="PANTHER" id="PTHR31286:SF175">
    <property type="entry name" value="DUF4283 DOMAIN-CONTAINING PROTEIN"/>
    <property type="match status" value="1"/>
</dbReference>
<feature type="domain" description="DUF4283" evidence="2">
    <location>
        <begin position="173"/>
        <end position="257"/>
    </location>
</feature>
<dbReference type="Pfam" id="PF14111">
    <property type="entry name" value="DUF4283"/>
    <property type="match status" value="1"/>
</dbReference>
<gene>
    <name evidence="3" type="ordered locus">AALP_Aa7g161300</name>
</gene>
<evidence type="ECO:0000259" key="2">
    <source>
        <dbReference type="Pfam" id="PF14111"/>
    </source>
</evidence>
<evidence type="ECO:0000313" key="4">
    <source>
        <dbReference type="Proteomes" id="UP000029120"/>
    </source>
</evidence>
<sequence length="347" mass="37101">MPKKKKRLKAVLPSSSKFARISAAAMSLSKLKSKHVALSGGSSVVDLAAPSSSADSTLASGAPLLAPQAKSSTDLKVSPLLGIEPVPDLVSPSLPSTQLNACSGSPLAAVECQSSGPVSPEPQQSPKDEAPSPRKWTSVLSNSSLLEEVGTPTEHVIGVPFVLIPDENIEEAKEEFKDFIFAQFHDTPPDLGRIIGVVNALWVRTGPRIFVHKVGTSSYLLRVLNPRTRAILLSRSVWNIASHPMFVSPWSAEFNPDAPPITSAPVTVELRGVPYLLFTRKSLSRIATAVGKPVALAPETERKESFDVARLVLSKEKQISASSVEAEVEALFFLVSCKKSGRKVTKL</sequence>
<dbReference type="AlphaFoldDB" id="A0A087GIF1"/>
<accession>A0A087GIF1</accession>
<dbReference type="PANTHER" id="PTHR31286">
    <property type="entry name" value="GLYCINE-RICH CELL WALL STRUCTURAL PROTEIN 1.8-LIKE"/>
    <property type="match status" value="1"/>
</dbReference>
<protein>
    <recommendedName>
        <fullName evidence="2">DUF4283 domain-containing protein</fullName>
    </recommendedName>
</protein>
<evidence type="ECO:0000313" key="3">
    <source>
        <dbReference type="EMBL" id="KFK29653.1"/>
    </source>
</evidence>
<name>A0A087GIF1_ARAAL</name>
<dbReference type="Proteomes" id="UP000029120">
    <property type="component" value="Chromosome 7"/>
</dbReference>
<evidence type="ECO:0000256" key="1">
    <source>
        <dbReference type="SAM" id="MobiDB-lite"/>
    </source>
</evidence>
<dbReference type="InterPro" id="IPR025558">
    <property type="entry name" value="DUF4283"/>
</dbReference>
<keyword evidence="4" id="KW-1185">Reference proteome</keyword>
<dbReference type="OrthoDB" id="1112026at2759"/>
<feature type="region of interest" description="Disordered" evidence="1">
    <location>
        <begin position="110"/>
        <end position="136"/>
    </location>
</feature>
<dbReference type="EMBL" id="CM002875">
    <property type="protein sequence ID" value="KFK29653.1"/>
    <property type="molecule type" value="Genomic_DNA"/>
</dbReference>
<proteinExistence type="predicted"/>
<reference evidence="4" key="1">
    <citation type="journal article" date="2015" name="Nat. Plants">
        <title>Genome expansion of Arabis alpina linked with retrotransposition and reduced symmetric DNA methylation.</title>
        <authorList>
            <person name="Willing E.M."/>
            <person name="Rawat V."/>
            <person name="Mandakova T."/>
            <person name="Maumus F."/>
            <person name="James G.V."/>
            <person name="Nordstroem K.J."/>
            <person name="Becker C."/>
            <person name="Warthmann N."/>
            <person name="Chica C."/>
            <person name="Szarzynska B."/>
            <person name="Zytnicki M."/>
            <person name="Albani M.C."/>
            <person name="Kiefer C."/>
            <person name="Bergonzi S."/>
            <person name="Castaings L."/>
            <person name="Mateos J.L."/>
            <person name="Berns M.C."/>
            <person name="Bujdoso N."/>
            <person name="Piofczyk T."/>
            <person name="de Lorenzo L."/>
            <person name="Barrero-Sicilia C."/>
            <person name="Mateos I."/>
            <person name="Piednoel M."/>
            <person name="Hagmann J."/>
            <person name="Chen-Min-Tao R."/>
            <person name="Iglesias-Fernandez R."/>
            <person name="Schuster S.C."/>
            <person name="Alonso-Blanco C."/>
            <person name="Roudier F."/>
            <person name="Carbonero P."/>
            <person name="Paz-Ares J."/>
            <person name="Davis S.J."/>
            <person name="Pecinka A."/>
            <person name="Quesneville H."/>
            <person name="Colot V."/>
            <person name="Lysak M.A."/>
            <person name="Weigel D."/>
            <person name="Coupland G."/>
            <person name="Schneeberger K."/>
        </authorList>
    </citation>
    <scope>NUCLEOTIDE SEQUENCE [LARGE SCALE GENOMIC DNA]</scope>
    <source>
        <strain evidence="4">cv. Pajares</strain>
    </source>
</reference>
<dbReference type="OMA" id="NIASHPM"/>
<dbReference type="Gramene" id="KFK29653">
    <property type="protein sequence ID" value="KFK29653"/>
    <property type="gene ID" value="AALP_AA7G161300"/>
</dbReference>
<feature type="compositionally biased region" description="Polar residues" evidence="1">
    <location>
        <begin position="112"/>
        <end position="125"/>
    </location>
</feature>
<dbReference type="eggNOG" id="KOG1075">
    <property type="taxonomic scope" value="Eukaryota"/>
</dbReference>
<organism evidence="3 4">
    <name type="scientific">Arabis alpina</name>
    <name type="common">Alpine rock-cress</name>
    <dbReference type="NCBI Taxonomy" id="50452"/>
    <lineage>
        <taxon>Eukaryota</taxon>
        <taxon>Viridiplantae</taxon>
        <taxon>Streptophyta</taxon>
        <taxon>Embryophyta</taxon>
        <taxon>Tracheophyta</taxon>
        <taxon>Spermatophyta</taxon>
        <taxon>Magnoliopsida</taxon>
        <taxon>eudicotyledons</taxon>
        <taxon>Gunneridae</taxon>
        <taxon>Pentapetalae</taxon>
        <taxon>rosids</taxon>
        <taxon>malvids</taxon>
        <taxon>Brassicales</taxon>
        <taxon>Brassicaceae</taxon>
        <taxon>Arabideae</taxon>
        <taxon>Arabis</taxon>
    </lineage>
</organism>
<dbReference type="InterPro" id="IPR040256">
    <property type="entry name" value="At4g02000-like"/>
</dbReference>